<organism evidence="3 4">
    <name type="scientific">Dactylosporangium fulvum</name>
    <dbReference type="NCBI Taxonomy" id="53359"/>
    <lineage>
        <taxon>Bacteria</taxon>
        <taxon>Bacillati</taxon>
        <taxon>Actinomycetota</taxon>
        <taxon>Actinomycetes</taxon>
        <taxon>Micromonosporales</taxon>
        <taxon>Micromonosporaceae</taxon>
        <taxon>Dactylosporangium</taxon>
    </lineage>
</organism>
<dbReference type="Proteomes" id="UP001059617">
    <property type="component" value="Chromosome"/>
</dbReference>
<dbReference type="EMBL" id="CP073720">
    <property type="protein sequence ID" value="UWP80239.1"/>
    <property type="molecule type" value="Genomic_DNA"/>
</dbReference>
<dbReference type="InterPro" id="IPR020904">
    <property type="entry name" value="Sc_DH/Rdtase_CS"/>
</dbReference>
<dbReference type="PANTHER" id="PTHR24321:SF8">
    <property type="entry name" value="ESTRADIOL 17-BETA-DEHYDROGENASE 8-RELATED"/>
    <property type="match status" value="1"/>
</dbReference>
<name>A0ABY5VT22_9ACTN</name>
<reference evidence="3" key="1">
    <citation type="submission" date="2021-04" db="EMBL/GenBank/DDBJ databases">
        <authorList>
            <person name="Hartkoorn R.C."/>
            <person name="Beaudoing E."/>
            <person name="Hot D."/>
        </authorList>
    </citation>
    <scope>NUCLEOTIDE SEQUENCE</scope>
    <source>
        <strain evidence="3">NRRL B-16292</strain>
    </source>
</reference>
<dbReference type="PROSITE" id="PS00061">
    <property type="entry name" value="ADH_SHORT"/>
    <property type="match status" value="1"/>
</dbReference>
<gene>
    <name evidence="3" type="ORF">Dfulv_34470</name>
</gene>
<dbReference type="PANTHER" id="PTHR24321">
    <property type="entry name" value="DEHYDROGENASES, SHORT CHAIN"/>
    <property type="match status" value="1"/>
</dbReference>
<evidence type="ECO:0000256" key="1">
    <source>
        <dbReference type="ARBA" id="ARBA00006484"/>
    </source>
</evidence>
<reference evidence="3" key="2">
    <citation type="submission" date="2022-09" db="EMBL/GenBank/DDBJ databases">
        <title>Biosynthetic gene clusters of Dactylosporangioum fulvum.</title>
        <authorList>
            <person name="Caradec T."/>
        </authorList>
    </citation>
    <scope>NUCLEOTIDE SEQUENCE</scope>
    <source>
        <strain evidence="3">NRRL B-16292</strain>
    </source>
</reference>
<dbReference type="InterPro" id="IPR036291">
    <property type="entry name" value="NAD(P)-bd_dom_sf"/>
</dbReference>
<keyword evidence="2" id="KW-0560">Oxidoreductase</keyword>
<evidence type="ECO:0000256" key="2">
    <source>
        <dbReference type="ARBA" id="ARBA00023002"/>
    </source>
</evidence>
<dbReference type="Gene3D" id="3.40.50.720">
    <property type="entry name" value="NAD(P)-binding Rossmann-like Domain"/>
    <property type="match status" value="1"/>
</dbReference>
<dbReference type="RefSeq" id="WP_259857997.1">
    <property type="nucleotide sequence ID" value="NZ_CP073720.1"/>
</dbReference>
<dbReference type="PRINTS" id="PR00080">
    <property type="entry name" value="SDRFAMILY"/>
</dbReference>
<protein>
    <submittedName>
        <fullName evidence="3">SDR family oxidoreductase</fullName>
    </submittedName>
</protein>
<dbReference type="SUPFAM" id="SSF51735">
    <property type="entry name" value="NAD(P)-binding Rossmann-fold domains"/>
    <property type="match status" value="1"/>
</dbReference>
<evidence type="ECO:0000313" key="3">
    <source>
        <dbReference type="EMBL" id="UWP80239.1"/>
    </source>
</evidence>
<sequence>MAGGAGAIGASQVRLLVRLGAKVVVADLNDAAGQSLVAELGSGCVFVHADASSEQDWTDVVSTAVSRFGRVDMLSNSFGIAPQSTFADLSYEEYMRLIAVNQTAVFLGIKAVLTPMKQQRSGSIVNVSSGAAYRAQPYLFAYSASKAAVVAMSRDAGVELGAYGIRVNAICPGGTRSELNTATTTAWARTRPSYDREHAFDRHPLGRIGEPEEVANMAVFLLSDAASYCTGNSYLVDGGLLAGIRP</sequence>
<dbReference type="Pfam" id="PF13561">
    <property type="entry name" value="adh_short_C2"/>
    <property type="match status" value="1"/>
</dbReference>
<evidence type="ECO:0000313" key="4">
    <source>
        <dbReference type="Proteomes" id="UP001059617"/>
    </source>
</evidence>
<proteinExistence type="inferred from homology"/>
<keyword evidence="4" id="KW-1185">Reference proteome</keyword>
<accession>A0ABY5VT22</accession>
<dbReference type="PRINTS" id="PR00081">
    <property type="entry name" value="GDHRDH"/>
</dbReference>
<comment type="similarity">
    <text evidence="1">Belongs to the short-chain dehydrogenases/reductases (SDR) family.</text>
</comment>
<dbReference type="InterPro" id="IPR002347">
    <property type="entry name" value="SDR_fam"/>
</dbReference>